<dbReference type="Proteomes" id="UP001140217">
    <property type="component" value="Unassembled WGS sequence"/>
</dbReference>
<proteinExistence type="predicted"/>
<dbReference type="PROSITE" id="PS50181">
    <property type="entry name" value="FBOX"/>
    <property type="match status" value="1"/>
</dbReference>
<name>A0A9W8HEE8_9FUNG</name>
<dbReference type="InterPro" id="IPR001810">
    <property type="entry name" value="F-box_dom"/>
</dbReference>
<evidence type="ECO:0000313" key="2">
    <source>
        <dbReference type="EMBL" id="KAJ2783463.1"/>
    </source>
</evidence>
<sequence>MDISSLPDDVLRLVLKQATTSHYIPGVAQKANLQLLAVCQRWRDLALPIVYKKAFVRYGAVSFWGDYNVVARELDGHLTALYASQLEALRSQHSIKLPADCVLGELRELKHDFNGLSPYMLPRADPAKLVKLHLSSWADNHFWAPLVGDDSPWDVLFPNMEELYVRYDGCRVRNDPQHPDGHPWKFHFPQLKRLTIYAMEKTCPLLEYAVLPASMDKITLGLHPSLFRSLLEMQLPATKRVEVGLRGRSTGGPDMMAIVNRVLERVQGSERTGLYVSNGSLVVPPEGITFTALTGLTVTASTSVDTIVGLIHRLPRLTSLKIGNITFDNVQTDISVPGPDEDCLVEPFDTRIGYMVLDTVSQNPIAETGTQAVKYLLLKTRTLTTLNARCFPEQPIAEFVAVYSTRYPHLARARMYLSK</sequence>
<feature type="domain" description="F-box" evidence="1">
    <location>
        <begin position="1"/>
        <end position="58"/>
    </location>
</feature>
<protein>
    <recommendedName>
        <fullName evidence="1">F-box domain-containing protein</fullName>
    </recommendedName>
</protein>
<reference evidence="2" key="1">
    <citation type="submission" date="2022-07" db="EMBL/GenBank/DDBJ databases">
        <title>Phylogenomic reconstructions and comparative analyses of Kickxellomycotina fungi.</title>
        <authorList>
            <person name="Reynolds N.K."/>
            <person name="Stajich J.E."/>
            <person name="Barry K."/>
            <person name="Grigoriev I.V."/>
            <person name="Crous P."/>
            <person name="Smith M.E."/>
        </authorList>
    </citation>
    <scope>NUCLEOTIDE SEQUENCE</scope>
    <source>
        <strain evidence="2">NBRC 105414</strain>
    </source>
</reference>
<dbReference type="EMBL" id="JANBUL010000046">
    <property type="protein sequence ID" value="KAJ2783463.1"/>
    <property type="molecule type" value="Genomic_DNA"/>
</dbReference>
<evidence type="ECO:0000259" key="1">
    <source>
        <dbReference type="PROSITE" id="PS50181"/>
    </source>
</evidence>
<organism evidence="2 3">
    <name type="scientific">Coemansia javaensis</name>
    <dbReference type="NCBI Taxonomy" id="2761396"/>
    <lineage>
        <taxon>Eukaryota</taxon>
        <taxon>Fungi</taxon>
        <taxon>Fungi incertae sedis</taxon>
        <taxon>Zoopagomycota</taxon>
        <taxon>Kickxellomycotina</taxon>
        <taxon>Kickxellomycetes</taxon>
        <taxon>Kickxellales</taxon>
        <taxon>Kickxellaceae</taxon>
        <taxon>Coemansia</taxon>
    </lineage>
</organism>
<comment type="caution">
    <text evidence="2">The sequence shown here is derived from an EMBL/GenBank/DDBJ whole genome shotgun (WGS) entry which is preliminary data.</text>
</comment>
<evidence type="ECO:0000313" key="3">
    <source>
        <dbReference type="Proteomes" id="UP001140217"/>
    </source>
</evidence>
<dbReference type="AlphaFoldDB" id="A0A9W8HEE8"/>
<keyword evidence="3" id="KW-1185">Reference proteome</keyword>
<dbReference type="OrthoDB" id="5528913at2759"/>
<accession>A0A9W8HEE8</accession>
<gene>
    <name evidence="2" type="ORF">H4R18_001672</name>
</gene>